<evidence type="ECO:0000313" key="6">
    <source>
        <dbReference type="Proteomes" id="UP000256486"/>
    </source>
</evidence>
<dbReference type="InterPro" id="IPR029016">
    <property type="entry name" value="GAF-like_dom_sf"/>
</dbReference>
<dbReference type="Proteomes" id="UP000256486">
    <property type="component" value="Unassembled WGS sequence"/>
</dbReference>
<feature type="domain" description="GAF" evidence="3">
    <location>
        <begin position="2"/>
        <end position="171"/>
    </location>
</feature>
<dbReference type="SMART" id="SM01012">
    <property type="entry name" value="ANTAR"/>
    <property type="match status" value="1"/>
</dbReference>
<evidence type="ECO:0000256" key="1">
    <source>
        <dbReference type="ARBA" id="ARBA00023015"/>
    </source>
</evidence>
<dbReference type="SUPFAM" id="SSF55781">
    <property type="entry name" value="GAF domain-like"/>
    <property type="match status" value="1"/>
</dbReference>
<keyword evidence="6" id="KW-1185">Reference proteome</keyword>
<keyword evidence="1" id="KW-0805">Transcription regulation</keyword>
<keyword evidence="2" id="KW-0804">Transcription</keyword>
<feature type="domain" description="ANTAR" evidence="4">
    <location>
        <begin position="166"/>
        <end position="230"/>
    </location>
</feature>
<proteinExistence type="predicted"/>
<sequence>MVERTVFEDALREISTAHEGRDEHGGLKSLCRPFLRVLPVTGAAISTIGSGLGVATICASDEAVARIDELQIDLGEGPCWDALATGRPVIHADVATEPRPSWPAFMEALREFDIGALFAFPLSLGELEVGSVDLYSSTPRGLSETEVADVSALARLAAWQVLRRVLADDSPKAFEVDGDPSPGFSRKQVHQATGMIIAQLDVPAPDALLLLRAHAFASGRTVRDVAHDVVSRRLDFSPGAFGAES</sequence>
<protein>
    <recommendedName>
        <fullName evidence="7">ANTAR domain-containing protein</fullName>
    </recommendedName>
</protein>
<dbReference type="Gene3D" id="1.10.10.10">
    <property type="entry name" value="Winged helix-like DNA-binding domain superfamily/Winged helix DNA-binding domain"/>
    <property type="match status" value="1"/>
</dbReference>
<dbReference type="OrthoDB" id="7466251at2"/>
<dbReference type="SMART" id="SM00065">
    <property type="entry name" value="GAF"/>
    <property type="match status" value="1"/>
</dbReference>
<gene>
    <name evidence="5" type="ORF">B7R54_15940</name>
</gene>
<dbReference type="Gene3D" id="3.30.450.40">
    <property type="match status" value="1"/>
</dbReference>
<dbReference type="RefSeq" id="WP_116415903.1">
    <property type="nucleotide sequence ID" value="NZ_NBWZ01000001.1"/>
</dbReference>
<name>A0A3E0VLL5_9MICO</name>
<dbReference type="InterPro" id="IPR005561">
    <property type="entry name" value="ANTAR"/>
</dbReference>
<dbReference type="AlphaFoldDB" id="A0A3E0VLL5"/>
<accession>A0A3E0VLL5</accession>
<evidence type="ECO:0000313" key="5">
    <source>
        <dbReference type="EMBL" id="RFA10529.1"/>
    </source>
</evidence>
<dbReference type="Pfam" id="PF13185">
    <property type="entry name" value="GAF_2"/>
    <property type="match status" value="1"/>
</dbReference>
<dbReference type="GO" id="GO:0003723">
    <property type="term" value="F:RNA binding"/>
    <property type="evidence" value="ECO:0007669"/>
    <property type="project" value="InterPro"/>
</dbReference>
<evidence type="ECO:0000259" key="4">
    <source>
        <dbReference type="SMART" id="SM01012"/>
    </source>
</evidence>
<organism evidence="5 6">
    <name type="scientific">Subtercola boreus</name>
    <dbReference type="NCBI Taxonomy" id="120213"/>
    <lineage>
        <taxon>Bacteria</taxon>
        <taxon>Bacillati</taxon>
        <taxon>Actinomycetota</taxon>
        <taxon>Actinomycetes</taxon>
        <taxon>Micrococcales</taxon>
        <taxon>Microbacteriaceae</taxon>
        <taxon>Subtercola</taxon>
    </lineage>
</organism>
<dbReference type="Pfam" id="PF03861">
    <property type="entry name" value="ANTAR"/>
    <property type="match status" value="1"/>
</dbReference>
<reference evidence="5 6" key="1">
    <citation type="submission" date="2017-04" db="EMBL/GenBank/DDBJ databases">
        <title>Comparative genome analysis of Subtercola boreus.</title>
        <authorList>
            <person name="Cho Y.-J."/>
            <person name="Cho A."/>
            <person name="Kim O.-S."/>
            <person name="Lee J.-I."/>
        </authorList>
    </citation>
    <scope>NUCLEOTIDE SEQUENCE [LARGE SCALE GENOMIC DNA]</scope>
    <source>
        <strain evidence="5 6">K300</strain>
    </source>
</reference>
<evidence type="ECO:0008006" key="7">
    <source>
        <dbReference type="Google" id="ProtNLM"/>
    </source>
</evidence>
<dbReference type="InterPro" id="IPR003018">
    <property type="entry name" value="GAF"/>
</dbReference>
<evidence type="ECO:0000259" key="3">
    <source>
        <dbReference type="SMART" id="SM00065"/>
    </source>
</evidence>
<dbReference type="EMBL" id="NBWZ01000001">
    <property type="protein sequence ID" value="RFA10529.1"/>
    <property type="molecule type" value="Genomic_DNA"/>
</dbReference>
<comment type="caution">
    <text evidence="5">The sequence shown here is derived from an EMBL/GenBank/DDBJ whole genome shotgun (WGS) entry which is preliminary data.</text>
</comment>
<evidence type="ECO:0000256" key="2">
    <source>
        <dbReference type="ARBA" id="ARBA00023163"/>
    </source>
</evidence>
<dbReference type="InterPro" id="IPR036388">
    <property type="entry name" value="WH-like_DNA-bd_sf"/>
</dbReference>